<evidence type="ECO:0000313" key="5">
    <source>
        <dbReference type="Proteomes" id="UP000076842"/>
    </source>
</evidence>
<dbReference type="Gene3D" id="3.40.50.850">
    <property type="entry name" value="Isochorismatase-like"/>
    <property type="match status" value="1"/>
</dbReference>
<dbReference type="EMBL" id="KV423994">
    <property type="protein sequence ID" value="KZT55451.1"/>
    <property type="molecule type" value="Genomic_DNA"/>
</dbReference>
<feature type="domain" description="Isochorismatase-like" evidence="3">
    <location>
        <begin position="4"/>
        <end position="186"/>
    </location>
</feature>
<sequence>MAPTILFIMDFQTPIREHAADVGWFDEAAKNAAVLLSAARALGPEKVKIIHAIAASGVDKTNTSLYSVSGESAIGKRFQAFPATLSDPKIVELVAPLPGEQILSRPRVSPFHYTDLNAQLRALGATKLVLCGVATSGIVLATFRSGVDADYDVVVVGEACADVDRVLHDSLVNQCFARLGRVVTVEKARQELSG</sequence>
<gene>
    <name evidence="4" type="ORF">CALCODRAFT_518721</name>
</gene>
<dbReference type="InterPro" id="IPR000868">
    <property type="entry name" value="Isochorismatase-like_dom"/>
</dbReference>
<dbReference type="SUPFAM" id="SSF52499">
    <property type="entry name" value="Isochorismatase-like hydrolases"/>
    <property type="match status" value="1"/>
</dbReference>
<proteinExistence type="inferred from homology"/>
<organism evidence="4 5">
    <name type="scientific">Calocera cornea HHB12733</name>
    <dbReference type="NCBI Taxonomy" id="1353952"/>
    <lineage>
        <taxon>Eukaryota</taxon>
        <taxon>Fungi</taxon>
        <taxon>Dikarya</taxon>
        <taxon>Basidiomycota</taxon>
        <taxon>Agaricomycotina</taxon>
        <taxon>Dacrymycetes</taxon>
        <taxon>Dacrymycetales</taxon>
        <taxon>Dacrymycetaceae</taxon>
        <taxon>Calocera</taxon>
    </lineage>
</organism>
<dbReference type="PANTHER" id="PTHR43540">
    <property type="entry name" value="PEROXYUREIDOACRYLATE/UREIDOACRYLATE AMIDOHYDROLASE-RELATED"/>
    <property type="match status" value="1"/>
</dbReference>
<evidence type="ECO:0000256" key="1">
    <source>
        <dbReference type="ARBA" id="ARBA00006336"/>
    </source>
</evidence>
<dbReference type="InParanoid" id="A0A165ESM5"/>
<dbReference type="PANTHER" id="PTHR43540:SF1">
    <property type="entry name" value="ISOCHORISMATASE HYDROLASE"/>
    <property type="match status" value="1"/>
</dbReference>
<name>A0A165ESM5_9BASI</name>
<evidence type="ECO:0000259" key="3">
    <source>
        <dbReference type="Pfam" id="PF00857"/>
    </source>
</evidence>
<accession>A0A165ESM5</accession>
<reference evidence="4 5" key="1">
    <citation type="journal article" date="2016" name="Mol. Biol. Evol.">
        <title>Comparative Genomics of Early-Diverging Mushroom-Forming Fungi Provides Insights into the Origins of Lignocellulose Decay Capabilities.</title>
        <authorList>
            <person name="Nagy L.G."/>
            <person name="Riley R."/>
            <person name="Tritt A."/>
            <person name="Adam C."/>
            <person name="Daum C."/>
            <person name="Floudas D."/>
            <person name="Sun H."/>
            <person name="Yadav J.S."/>
            <person name="Pangilinan J."/>
            <person name="Larsson K.H."/>
            <person name="Matsuura K."/>
            <person name="Barry K."/>
            <person name="Labutti K."/>
            <person name="Kuo R."/>
            <person name="Ohm R.A."/>
            <person name="Bhattacharya S.S."/>
            <person name="Shirouzu T."/>
            <person name="Yoshinaga Y."/>
            <person name="Martin F.M."/>
            <person name="Grigoriev I.V."/>
            <person name="Hibbett D.S."/>
        </authorList>
    </citation>
    <scope>NUCLEOTIDE SEQUENCE [LARGE SCALE GENOMIC DNA]</scope>
    <source>
        <strain evidence="4 5">HHB12733</strain>
    </source>
</reference>
<dbReference type="InterPro" id="IPR050272">
    <property type="entry name" value="Isochorismatase-like_hydrls"/>
</dbReference>
<dbReference type="GO" id="GO:0016787">
    <property type="term" value="F:hydrolase activity"/>
    <property type="evidence" value="ECO:0007669"/>
    <property type="project" value="UniProtKB-KW"/>
</dbReference>
<dbReference type="InterPro" id="IPR036380">
    <property type="entry name" value="Isochorismatase-like_sf"/>
</dbReference>
<dbReference type="Pfam" id="PF00857">
    <property type="entry name" value="Isochorismatase"/>
    <property type="match status" value="1"/>
</dbReference>
<keyword evidence="2 4" id="KW-0378">Hydrolase</keyword>
<dbReference type="AlphaFoldDB" id="A0A165ESM5"/>
<keyword evidence="5" id="KW-1185">Reference proteome</keyword>
<evidence type="ECO:0000256" key="2">
    <source>
        <dbReference type="ARBA" id="ARBA00022801"/>
    </source>
</evidence>
<comment type="similarity">
    <text evidence="1">Belongs to the isochorismatase family.</text>
</comment>
<protein>
    <submittedName>
        <fullName evidence="4">Isochorismatase hydrolase</fullName>
    </submittedName>
</protein>
<evidence type="ECO:0000313" key="4">
    <source>
        <dbReference type="EMBL" id="KZT55451.1"/>
    </source>
</evidence>
<dbReference type="Proteomes" id="UP000076842">
    <property type="component" value="Unassembled WGS sequence"/>
</dbReference>
<dbReference type="OrthoDB" id="1739143at2759"/>